<protein>
    <recommendedName>
        <fullName evidence="1">Reverse transcriptase domain-containing protein</fullName>
    </recommendedName>
</protein>
<organism evidence="2 3">
    <name type="scientific">Periophthalmus magnuspinnatus</name>
    <dbReference type="NCBI Taxonomy" id="409849"/>
    <lineage>
        <taxon>Eukaryota</taxon>
        <taxon>Metazoa</taxon>
        <taxon>Chordata</taxon>
        <taxon>Craniata</taxon>
        <taxon>Vertebrata</taxon>
        <taxon>Euteleostomi</taxon>
        <taxon>Actinopterygii</taxon>
        <taxon>Neopterygii</taxon>
        <taxon>Teleostei</taxon>
        <taxon>Neoteleostei</taxon>
        <taxon>Acanthomorphata</taxon>
        <taxon>Gobiaria</taxon>
        <taxon>Gobiiformes</taxon>
        <taxon>Gobioidei</taxon>
        <taxon>Gobiidae</taxon>
        <taxon>Oxudercinae</taxon>
        <taxon>Periophthalmus</taxon>
    </lineage>
</organism>
<dbReference type="Ensembl" id="ENSPMGT00000017448.1">
    <property type="protein sequence ID" value="ENSPMGP00000016345.1"/>
    <property type="gene ID" value="ENSPMGG00000013430.1"/>
</dbReference>
<reference evidence="2" key="1">
    <citation type="submission" date="2025-08" db="UniProtKB">
        <authorList>
            <consortium name="Ensembl"/>
        </authorList>
    </citation>
    <scope>IDENTIFICATION</scope>
</reference>
<dbReference type="AlphaFoldDB" id="A0A3B4AI39"/>
<name>A0A3B4AI39_9GOBI</name>
<reference evidence="2" key="2">
    <citation type="submission" date="2025-09" db="UniProtKB">
        <authorList>
            <consortium name="Ensembl"/>
        </authorList>
    </citation>
    <scope>IDENTIFICATION</scope>
</reference>
<evidence type="ECO:0000259" key="1">
    <source>
        <dbReference type="PROSITE" id="PS50878"/>
    </source>
</evidence>
<proteinExistence type="predicted"/>
<dbReference type="PANTHER" id="PTHR47027">
    <property type="entry name" value="REVERSE TRANSCRIPTASE DOMAIN-CONTAINING PROTEIN"/>
    <property type="match status" value="1"/>
</dbReference>
<accession>A0A3B4AI39</accession>
<evidence type="ECO:0000313" key="3">
    <source>
        <dbReference type="Proteomes" id="UP000261520"/>
    </source>
</evidence>
<feature type="domain" description="Reverse transcriptase" evidence="1">
    <location>
        <begin position="1"/>
        <end position="131"/>
    </location>
</feature>
<dbReference type="Pfam" id="PF00078">
    <property type="entry name" value="RVT_1"/>
    <property type="match status" value="1"/>
</dbReference>
<dbReference type="PANTHER" id="PTHR47027:SF26">
    <property type="entry name" value="REVERSE TRANSCRIPTASE DOMAIN-CONTAINING PROTEIN"/>
    <property type="match status" value="1"/>
</dbReference>
<keyword evidence="3" id="KW-1185">Reference proteome</keyword>
<evidence type="ECO:0000313" key="2">
    <source>
        <dbReference type="Ensembl" id="ENSPMGP00000016345.1"/>
    </source>
</evidence>
<dbReference type="Proteomes" id="UP000261520">
    <property type="component" value="Unplaced"/>
</dbReference>
<sequence length="155" mass="17095">KLFLFAKCQNNERMNDLQTEWFPIPTGVKQGDVLSPNLFSLFINDLALEIKQLDTGVHTDSVAAGVLLYADDVAHLTETEEDLQSVLNILQQWCCRWRPVINQAKTQIVTMPVFSCPPVLSPPPLPICLELGGVPDSSRTHLECISAPGVSACSY</sequence>
<dbReference type="InterPro" id="IPR000477">
    <property type="entry name" value="RT_dom"/>
</dbReference>
<dbReference type="InterPro" id="IPR043502">
    <property type="entry name" value="DNA/RNA_pol_sf"/>
</dbReference>
<dbReference type="PROSITE" id="PS50878">
    <property type="entry name" value="RT_POL"/>
    <property type="match status" value="1"/>
</dbReference>
<dbReference type="SUPFAM" id="SSF56672">
    <property type="entry name" value="DNA/RNA polymerases"/>
    <property type="match status" value="1"/>
</dbReference>